<evidence type="ECO:0000313" key="3">
    <source>
        <dbReference type="EMBL" id="EID72740.1"/>
    </source>
</evidence>
<proteinExistence type="predicted"/>
<organism evidence="3 4">
    <name type="scientific">Imtechella halotolerans K1</name>
    <dbReference type="NCBI Taxonomy" id="946077"/>
    <lineage>
        <taxon>Bacteria</taxon>
        <taxon>Pseudomonadati</taxon>
        <taxon>Bacteroidota</taxon>
        <taxon>Flavobacteriia</taxon>
        <taxon>Flavobacteriales</taxon>
        <taxon>Flavobacteriaceae</taxon>
        <taxon>Imtechella</taxon>
    </lineage>
</organism>
<dbReference type="eggNOG" id="COG2133">
    <property type="taxonomic scope" value="Bacteria"/>
</dbReference>
<dbReference type="PATRIC" id="fig|946077.3.peg.2306"/>
<dbReference type="Proteomes" id="UP000005938">
    <property type="component" value="Unassembled WGS sequence"/>
</dbReference>
<evidence type="ECO:0000256" key="1">
    <source>
        <dbReference type="SAM" id="SignalP"/>
    </source>
</evidence>
<dbReference type="AlphaFoldDB" id="I0W8M4"/>
<dbReference type="RefSeq" id="WP_008240759.1">
    <property type="nucleotide sequence ID" value="NZ_AJJU01000034.1"/>
</dbReference>
<dbReference type="EMBL" id="AJJU01000034">
    <property type="protein sequence ID" value="EID72740.1"/>
    <property type="molecule type" value="Genomic_DNA"/>
</dbReference>
<feature type="domain" description="3-keto-alpha-glucoside-1,2-lyase/3-keto-2-hydroxy-glucal hydratase" evidence="2">
    <location>
        <begin position="42"/>
        <end position="264"/>
    </location>
</feature>
<feature type="signal peptide" evidence="1">
    <location>
        <begin position="1"/>
        <end position="20"/>
    </location>
</feature>
<keyword evidence="4" id="KW-1185">Reference proteome</keyword>
<dbReference type="GO" id="GO:0016787">
    <property type="term" value="F:hydrolase activity"/>
    <property type="evidence" value="ECO:0007669"/>
    <property type="project" value="UniProtKB-KW"/>
</dbReference>
<name>I0W8M4_9FLAO</name>
<sequence length="266" mass="30400">MNSKYQITSVWAALLTSALVAISCKSGMKSTSETQNKEVDSEWIILFDGTSTKGWRGYNMDVLPPGWIISQGALTFDTQLGLEQDYKGGKDIMYGAEEFENFELYLEWKIPEGGNSGIFYHVKEGYNGPHVVAPEYQLIDDLNYAKIHNLTKYNLSLGYVDKPEELKPLQQTGADYAMHPPSPNKILHPVGEWNSSKIVFTPQRVEHWLNGELILSFVPWDDAWHEKKNSDKWKNSPDYGKYSSGYIALQDHSSPIWFRNIKIKRL</sequence>
<feature type="chain" id="PRO_5003635249" evidence="1">
    <location>
        <begin position="21"/>
        <end position="266"/>
    </location>
</feature>
<dbReference type="OrthoDB" id="9806233at2"/>
<protein>
    <submittedName>
        <fullName evidence="3">Secreted glycosyl hydrolase</fullName>
    </submittedName>
</protein>
<dbReference type="STRING" id="946077.W5A_11444"/>
<accession>I0W8M4</accession>
<evidence type="ECO:0000259" key="2">
    <source>
        <dbReference type="Pfam" id="PF06439"/>
    </source>
</evidence>
<keyword evidence="1" id="KW-0732">Signal</keyword>
<dbReference type="Gene3D" id="2.60.120.560">
    <property type="entry name" value="Exo-inulinase, domain 1"/>
    <property type="match status" value="1"/>
</dbReference>
<dbReference type="PROSITE" id="PS51257">
    <property type="entry name" value="PROKAR_LIPOPROTEIN"/>
    <property type="match status" value="1"/>
</dbReference>
<gene>
    <name evidence="3" type="ORF">W5A_11444</name>
</gene>
<evidence type="ECO:0000313" key="4">
    <source>
        <dbReference type="Proteomes" id="UP000005938"/>
    </source>
</evidence>
<keyword evidence="3" id="KW-0378">Hydrolase</keyword>
<dbReference type="Pfam" id="PF06439">
    <property type="entry name" value="3keto-disac_hyd"/>
    <property type="match status" value="1"/>
</dbReference>
<dbReference type="InterPro" id="IPR010496">
    <property type="entry name" value="AL/BT2_dom"/>
</dbReference>
<comment type="caution">
    <text evidence="3">The sequence shown here is derived from an EMBL/GenBank/DDBJ whole genome shotgun (WGS) entry which is preliminary data.</text>
</comment>
<reference evidence="3 4" key="1">
    <citation type="journal article" date="2012" name="J. Bacteriol.">
        <title>Genome Sequence of the Halotolerant Bacterium Imtechella halotolerans K1T.</title>
        <authorList>
            <person name="Kumar S."/>
            <person name="Vikram S."/>
            <person name="Subramanian S."/>
            <person name="Raghava G.P."/>
            <person name="Pinnaka A.K."/>
        </authorList>
    </citation>
    <scope>NUCLEOTIDE SEQUENCE [LARGE SCALE GENOMIC DNA]</scope>
    <source>
        <strain evidence="3 4">K1</strain>
    </source>
</reference>